<sequence length="493" mass="56961">MVKAAKLSAAKSSKIEHVMVMNSSKIPEIEHVMGREKYRISEIQHARGTEKVIDRKVEHVTGVERAKSPKLEHVMRILSISYKDLPYNLKSCFLYFNMFPKNYSIKRVTLIRLWIAEGFARSEEGKTLEEVAVGYLNELMQRAWFKYQNLMIMEGFKLLRILDLEGAPIEMLPKQFGSLLNLRYLSLRNTKVSELPKSLRKLINLQTLDLKGTYVSELPSQIIKLKNLRHLLAYRYYIGQEPPYYYALGIKVPQGIGRLGELQKLIYLDAKQNNGVLRELGGLTQLRRLGIVNLRNQDGLHLCSSVSKMKELRSLSVSSIYIEEQHEQLDLQYFEPPERLERLYLRGPLENLPPWFSSLHNLKRLRLRWSKLAENSLEVLHGLPNLIELVLVQAYEGQRLDFNQGFPQLKITRSIEQLSSLKELHLFDMDALMGKIKRGGWPKGQSHSCSPQLPYAKISRGSFDMKVKHNGCVVDLLGPMAVSTRWFDKKKVE</sequence>
<evidence type="ECO:0000256" key="1">
    <source>
        <dbReference type="ARBA" id="ARBA00022737"/>
    </source>
</evidence>
<protein>
    <recommendedName>
        <fullName evidence="6">Disease resistance protein RPM1-like</fullName>
    </recommendedName>
</protein>
<dbReference type="InterPro" id="IPR044974">
    <property type="entry name" value="Disease_R_plants"/>
</dbReference>
<dbReference type="InterPro" id="IPR055414">
    <property type="entry name" value="LRR_R13L4/SHOC2-like"/>
</dbReference>
<reference evidence="5" key="1">
    <citation type="submission" date="2020-07" db="EMBL/GenBank/DDBJ databases">
        <authorList>
            <person name="Lin J."/>
        </authorList>
    </citation>
    <scope>NUCLEOTIDE SEQUENCE</scope>
</reference>
<gene>
    <name evidence="5" type="ORF">CB5_LOCUS9788</name>
</gene>
<dbReference type="InterPro" id="IPR058922">
    <property type="entry name" value="WHD_DRP"/>
</dbReference>
<evidence type="ECO:0000313" key="5">
    <source>
        <dbReference type="EMBL" id="CAD1826577.1"/>
    </source>
</evidence>
<dbReference type="Pfam" id="PF23559">
    <property type="entry name" value="WHD_DRP"/>
    <property type="match status" value="1"/>
</dbReference>
<name>A0A6V7P6Z0_ANACO</name>
<dbReference type="GO" id="GO:0042742">
    <property type="term" value="P:defense response to bacterium"/>
    <property type="evidence" value="ECO:0007669"/>
    <property type="project" value="UniProtKB-ARBA"/>
</dbReference>
<dbReference type="GO" id="GO:0009626">
    <property type="term" value="P:plant-type hypersensitive response"/>
    <property type="evidence" value="ECO:0007669"/>
    <property type="project" value="UniProtKB-ARBA"/>
</dbReference>
<keyword evidence="1" id="KW-0677">Repeat</keyword>
<organism evidence="5">
    <name type="scientific">Ananas comosus var. bracteatus</name>
    <name type="common">red pineapple</name>
    <dbReference type="NCBI Taxonomy" id="296719"/>
    <lineage>
        <taxon>Eukaryota</taxon>
        <taxon>Viridiplantae</taxon>
        <taxon>Streptophyta</taxon>
        <taxon>Embryophyta</taxon>
        <taxon>Tracheophyta</taxon>
        <taxon>Spermatophyta</taxon>
        <taxon>Magnoliopsida</taxon>
        <taxon>Liliopsida</taxon>
        <taxon>Poales</taxon>
        <taxon>Bromeliaceae</taxon>
        <taxon>Bromelioideae</taxon>
        <taxon>Ananas</taxon>
    </lineage>
</organism>
<dbReference type="Gene3D" id="3.80.10.10">
    <property type="entry name" value="Ribonuclease Inhibitor"/>
    <property type="match status" value="1"/>
</dbReference>
<dbReference type="AlphaFoldDB" id="A0A6V7P6Z0"/>
<feature type="domain" description="Disease resistance R13L4/SHOC-2-like LRR" evidence="4">
    <location>
        <begin position="150"/>
        <end position="413"/>
    </location>
</feature>
<dbReference type="GO" id="GO:0002758">
    <property type="term" value="P:innate immune response-activating signaling pathway"/>
    <property type="evidence" value="ECO:0007669"/>
    <property type="project" value="UniProtKB-ARBA"/>
</dbReference>
<dbReference type="InterPro" id="IPR032675">
    <property type="entry name" value="LRR_dom_sf"/>
</dbReference>
<dbReference type="EMBL" id="LR862145">
    <property type="protein sequence ID" value="CAD1826577.1"/>
    <property type="molecule type" value="Genomic_DNA"/>
</dbReference>
<dbReference type="FunFam" id="1.10.10.10:FF:000322">
    <property type="entry name" value="Probable disease resistance protein At1g63360"/>
    <property type="match status" value="1"/>
</dbReference>
<evidence type="ECO:0008006" key="6">
    <source>
        <dbReference type="Google" id="ProtNLM"/>
    </source>
</evidence>
<evidence type="ECO:0000259" key="3">
    <source>
        <dbReference type="Pfam" id="PF23559"/>
    </source>
</evidence>
<dbReference type="PANTHER" id="PTHR23155">
    <property type="entry name" value="DISEASE RESISTANCE PROTEIN RP"/>
    <property type="match status" value="1"/>
</dbReference>
<evidence type="ECO:0000259" key="4">
    <source>
        <dbReference type="Pfam" id="PF23598"/>
    </source>
</evidence>
<evidence type="ECO:0000256" key="2">
    <source>
        <dbReference type="ARBA" id="ARBA00022821"/>
    </source>
</evidence>
<keyword evidence="2" id="KW-0611">Plant defense</keyword>
<proteinExistence type="predicted"/>
<feature type="domain" description="Disease resistance protein winged helix" evidence="3">
    <location>
        <begin position="98"/>
        <end position="146"/>
    </location>
</feature>
<dbReference type="SUPFAM" id="SSF52058">
    <property type="entry name" value="L domain-like"/>
    <property type="match status" value="1"/>
</dbReference>
<dbReference type="PANTHER" id="PTHR23155:SF1205">
    <property type="entry name" value="DISEASE RESISTANCE PROTEIN RPM1"/>
    <property type="match status" value="1"/>
</dbReference>
<dbReference type="Pfam" id="PF23598">
    <property type="entry name" value="LRR_14"/>
    <property type="match status" value="1"/>
</dbReference>
<accession>A0A6V7P6Z0</accession>